<evidence type="ECO:0000259" key="4">
    <source>
        <dbReference type="PROSITE" id="PS50043"/>
    </source>
</evidence>
<evidence type="ECO:0000256" key="1">
    <source>
        <dbReference type="ARBA" id="ARBA00023015"/>
    </source>
</evidence>
<sequence length="202" mass="21963">MLRVARDSLLDAGRPPGPGGRTPRHVLAQASAALAAGDGRTARDRVAALLRSPRLPLDVRVDCWLITTGAELADNNPDRAHQALLRALRAAKPERLRRSLLEAPAPVRRLLREEPALAERHAWLGTAEAAPPTATAPVFEALTAREGEVLGYLSQLRSTEEIAQAMFVSVNTVRTHIRGVLRKLAATRRGEAIRRARELGLI</sequence>
<dbReference type="Gene3D" id="1.10.10.10">
    <property type="entry name" value="Winged helix-like DNA-binding domain superfamily/Winged helix DNA-binding domain"/>
    <property type="match status" value="1"/>
</dbReference>
<dbReference type="PANTHER" id="PTHR44688:SF16">
    <property type="entry name" value="DNA-BINDING TRANSCRIPTIONAL ACTIVATOR DEVR_DOSR"/>
    <property type="match status" value="1"/>
</dbReference>
<dbReference type="Proteomes" id="UP000578112">
    <property type="component" value="Unassembled WGS sequence"/>
</dbReference>
<dbReference type="Pfam" id="PF00196">
    <property type="entry name" value="GerE"/>
    <property type="match status" value="1"/>
</dbReference>
<dbReference type="PANTHER" id="PTHR44688">
    <property type="entry name" value="DNA-BINDING TRANSCRIPTIONAL ACTIVATOR DEVR_DOSR"/>
    <property type="match status" value="1"/>
</dbReference>
<evidence type="ECO:0000313" key="6">
    <source>
        <dbReference type="Proteomes" id="UP000578112"/>
    </source>
</evidence>
<dbReference type="SMART" id="SM00421">
    <property type="entry name" value="HTH_LUXR"/>
    <property type="match status" value="1"/>
</dbReference>
<proteinExistence type="predicted"/>
<dbReference type="InterPro" id="IPR000792">
    <property type="entry name" value="Tscrpt_reg_LuxR_C"/>
</dbReference>
<name>A0A7W7HVY4_9ACTN</name>
<reference evidence="5 6" key="1">
    <citation type="submission" date="2020-08" db="EMBL/GenBank/DDBJ databases">
        <title>Sequencing the genomes of 1000 actinobacteria strains.</title>
        <authorList>
            <person name="Klenk H.-P."/>
        </authorList>
    </citation>
    <scope>NUCLEOTIDE SEQUENCE [LARGE SCALE GENOMIC DNA]</scope>
    <source>
        <strain evidence="5 6">DSM 43149</strain>
    </source>
</reference>
<protein>
    <submittedName>
        <fullName evidence="5">DNA-binding CsgD family transcriptional regulator</fullName>
    </submittedName>
</protein>
<keyword evidence="6" id="KW-1185">Reference proteome</keyword>
<evidence type="ECO:0000256" key="2">
    <source>
        <dbReference type="ARBA" id="ARBA00023125"/>
    </source>
</evidence>
<dbReference type="InterPro" id="IPR036388">
    <property type="entry name" value="WH-like_DNA-bd_sf"/>
</dbReference>
<dbReference type="PROSITE" id="PS50043">
    <property type="entry name" value="HTH_LUXR_2"/>
    <property type="match status" value="1"/>
</dbReference>
<dbReference type="SUPFAM" id="SSF46894">
    <property type="entry name" value="C-terminal effector domain of the bipartite response regulators"/>
    <property type="match status" value="1"/>
</dbReference>
<organism evidence="5 6">
    <name type="scientific">Actinoplanes digitatis</name>
    <dbReference type="NCBI Taxonomy" id="1868"/>
    <lineage>
        <taxon>Bacteria</taxon>
        <taxon>Bacillati</taxon>
        <taxon>Actinomycetota</taxon>
        <taxon>Actinomycetes</taxon>
        <taxon>Micromonosporales</taxon>
        <taxon>Micromonosporaceae</taxon>
        <taxon>Actinoplanes</taxon>
    </lineage>
</organism>
<dbReference type="RefSeq" id="WP_184992443.1">
    <property type="nucleotide sequence ID" value="NZ_BOMK01000001.1"/>
</dbReference>
<gene>
    <name evidence="5" type="ORF">BJ971_002359</name>
</gene>
<keyword evidence="1" id="KW-0805">Transcription regulation</keyword>
<dbReference type="GO" id="GO:0003677">
    <property type="term" value="F:DNA binding"/>
    <property type="evidence" value="ECO:0007669"/>
    <property type="project" value="UniProtKB-KW"/>
</dbReference>
<dbReference type="EMBL" id="JACHNH010000001">
    <property type="protein sequence ID" value="MBB4761803.1"/>
    <property type="molecule type" value="Genomic_DNA"/>
</dbReference>
<evidence type="ECO:0000256" key="3">
    <source>
        <dbReference type="ARBA" id="ARBA00023163"/>
    </source>
</evidence>
<dbReference type="GO" id="GO:0006355">
    <property type="term" value="P:regulation of DNA-templated transcription"/>
    <property type="evidence" value="ECO:0007669"/>
    <property type="project" value="InterPro"/>
</dbReference>
<keyword evidence="2 5" id="KW-0238">DNA-binding</keyword>
<evidence type="ECO:0000313" key="5">
    <source>
        <dbReference type="EMBL" id="MBB4761803.1"/>
    </source>
</evidence>
<keyword evidence="3" id="KW-0804">Transcription</keyword>
<dbReference type="InterPro" id="IPR016032">
    <property type="entry name" value="Sig_transdc_resp-reg_C-effctor"/>
</dbReference>
<accession>A0A7W7HVY4</accession>
<dbReference type="PRINTS" id="PR00038">
    <property type="entry name" value="HTHLUXR"/>
</dbReference>
<comment type="caution">
    <text evidence="5">The sequence shown here is derived from an EMBL/GenBank/DDBJ whole genome shotgun (WGS) entry which is preliminary data.</text>
</comment>
<dbReference type="AlphaFoldDB" id="A0A7W7HVY4"/>
<feature type="domain" description="HTH luxR-type" evidence="4">
    <location>
        <begin position="135"/>
        <end position="200"/>
    </location>
</feature>
<dbReference type="CDD" id="cd06170">
    <property type="entry name" value="LuxR_C_like"/>
    <property type="match status" value="1"/>
</dbReference>